<dbReference type="PROSITE" id="PS50096">
    <property type="entry name" value="IQ"/>
    <property type="match status" value="1"/>
</dbReference>
<dbReference type="PANTHER" id="PTHR14465:SF0">
    <property type="entry name" value="IQ DOMAIN-CONTAINING PROTEIN H"/>
    <property type="match status" value="1"/>
</dbReference>
<dbReference type="EMBL" id="SRLO01000012">
    <property type="protein sequence ID" value="TNN86948.1"/>
    <property type="molecule type" value="Genomic_DNA"/>
</dbReference>
<dbReference type="OrthoDB" id="2117703at2759"/>
<accession>A0A4Z2JBC6</accession>
<proteinExistence type="predicted"/>
<dbReference type="Proteomes" id="UP000314294">
    <property type="component" value="Unassembled WGS sequence"/>
</dbReference>
<dbReference type="InterPro" id="IPR056855">
    <property type="entry name" value="ATP-grasp_IQCH"/>
</dbReference>
<dbReference type="InterPro" id="IPR000048">
    <property type="entry name" value="IQ_motif_EF-hand-BS"/>
</dbReference>
<sequence>MFLYDRSDKLEVQVSQAAEVGNRTWIHLRKNRRGMHTRLDHQGSANDTKQSYPEKPSLDISKYDFTILMGRTNPMATDFCGFKQSFSLCWSSVLDALEALEKLLRDFAVPLAKVNGERLVELSHVWESGWLKAPPVTGFLSVLENREEVLGLVLRPGQRFKGEGGIEAAAVHIQSVWRRYLARTAYLRHCQRKWAVGTIAVSWLMHTQMRHVGKALQARRFRQLENFRSRAQTHNMCLSTLLKYSPLTLKRIKHLIQGKQAYIVAGVAHVDDLAVADDLGVPILAPEPAIAQLYSTKSGGRRIFTGAEVDVPPGQGDIYTLNQLHGTLARLMTQHIHVQRWLFKMDPEHGGRGTAYCDTSHLSCYSWALQERQRCGPELQNTEWIQESVLLRYLDEVPGWLARYAQPANTSCYPDWACFLKTFLRQGGVVEAYPPSESVTCLTVDLLLEPGGEVTMLSCGDQLQGSCHLEALGSTVPQTSVHQETLQSICMRVGQACLQRLIVGYVSVDLATFLNRSTMEQKPPVVNRYAVIGSHLFHSNLSMLYHNVFFMVCKAHGIGFNMKELIKNIEDVLQMTVKKKVRSVEDKPVA</sequence>
<organism evidence="3 4">
    <name type="scientific">Liparis tanakae</name>
    <name type="common">Tanaka's snailfish</name>
    <dbReference type="NCBI Taxonomy" id="230148"/>
    <lineage>
        <taxon>Eukaryota</taxon>
        <taxon>Metazoa</taxon>
        <taxon>Chordata</taxon>
        <taxon>Craniata</taxon>
        <taxon>Vertebrata</taxon>
        <taxon>Euteleostomi</taxon>
        <taxon>Actinopterygii</taxon>
        <taxon>Neopterygii</taxon>
        <taxon>Teleostei</taxon>
        <taxon>Neoteleostei</taxon>
        <taxon>Acanthomorphata</taxon>
        <taxon>Eupercaria</taxon>
        <taxon>Perciformes</taxon>
        <taxon>Cottioidei</taxon>
        <taxon>Cottales</taxon>
        <taxon>Liparidae</taxon>
        <taxon>Liparis</taxon>
    </lineage>
</organism>
<dbReference type="Pfam" id="PF00612">
    <property type="entry name" value="IQ"/>
    <property type="match status" value="1"/>
</dbReference>
<evidence type="ECO:0000313" key="3">
    <source>
        <dbReference type="EMBL" id="TNN86948.1"/>
    </source>
</evidence>
<feature type="domain" description="IQCH-like ATP-grasp" evidence="2">
    <location>
        <begin position="288"/>
        <end position="522"/>
    </location>
</feature>
<protein>
    <submittedName>
        <fullName evidence="3">IQ motif-containing protein H</fullName>
    </submittedName>
</protein>
<dbReference type="AlphaFoldDB" id="A0A4Z2JBC6"/>
<evidence type="ECO:0000256" key="1">
    <source>
        <dbReference type="SAM" id="MobiDB-lite"/>
    </source>
</evidence>
<dbReference type="Pfam" id="PF24923">
    <property type="entry name" value="ATP-grasp_IQCH"/>
    <property type="match status" value="1"/>
</dbReference>
<gene>
    <name evidence="3" type="primary">iqch</name>
    <name evidence="3" type="ORF">EYF80_002703</name>
</gene>
<evidence type="ECO:0000313" key="4">
    <source>
        <dbReference type="Proteomes" id="UP000314294"/>
    </source>
</evidence>
<name>A0A4Z2JBC6_9TELE</name>
<feature type="region of interest" description="Disordered" evidence="1">
    <location>
        <begin position="36"/>
        <end position="55"/>
    </location>
</feature>
<evidence type="ECO:0000259" key="2">
    <source>
        <dbReference type="Pfam" id="PF24923"/>
    </source>
</evidence>
<dbReference type="PANTHER" id="PTHR14465">
    <property type="entry name" value="IQ DOMAIN-CONTAINING PROTEIN H"/>
    <property type="match status" value="1"/>
</dbReference>
<comment type="caution">
    <text evidence="3">The sequence shown here is derived from an EMBL/GenBank/DDBJ whole genome shotgun (WGS) entry which is preliminary data.</text>
</comment>
<reference evidence="3 4" key="1">
    <citation type="submission" date="2019-03" db="EMBL/GenBank/DDBJ databases">
        <title>First draft genome of Liparis tanakae, snailfish: a comprehensive survey of snailfish specific genes.</title>
        <authorList>
            <person name="Kim W."/>
            <person name="Song I."/>
            <person name="Jeong J.-H."/>
            <person name="Kim D."/>
            <person name="Kim S."/>
            <person name="Ryu S."/>
            <person name="Song J.Y."/>
            <person name="Lee S.K."/>
        </authorList>
    </citation>
    <scope>NUCLEOTIDE SEQUENCE [LARGE SCALE GENOMIC DNA]</scope>
    <source>
        <tissue evidence="3">Muscle</tissue>
    </source>
</reference>
<keyword evidence="4" id="KW-1185">Reference proteome</keyword>
<dbReference type="InterPro" id="IPR038752">
    <property type="entry name" value="IQCH"/>
</dbReference>